<feature type="region of interest" description="Disordered" evidence="1">
    <location>
        <begin position="70"/>
        <end position="102"/>
    </location>
</feature>
<sequence length="102" mass="11536">MPIWYEKLRGGLDDPEALPFEEFHVAKGSGHQRLFLKGHNSGLKVGLRLVNKALLLQEVHGKIGEHCKRKMNQQASGPSQRPRGAFQQYNNRQPVAPQVRTI</sequence>
<dbReference type="EnsemblPlants" id="OPUNC07G09300.1">
    <property type="protein sequence ID" value="OPUNC07G09300.1"/>
    <property type="gene ID" value="OPUNC07G09300"/>
</dbReference>
<reference evidence="2" key="1">
    <citation type="submission" date="2015-04" db="UniProtKB">
        <authorList>
            <consortium name="EnsemblPlants"/>
        </authorList>
    </citation>
    <scope>IDENTIFICATION</scope>
</reference>
<dbReference type="HOGENOM" id="CLU_2282034_0_0_1"/>
<dbReference type="Proteomes" id="UP000026962">
    <property type="component" value="Chromosome 7"/>
</dbReference>
<organism evidence="2">
    <name type="scientific">Oryza punctata</name>
    <name type="common">Red rice</name>
    <dbReference type="NCBI Taxonomy" id="4537"/>
    <lineage>
        <taxon>Eukaryota</taxon>
        <taxon>Viridiplantae</taxon>
        <taxon>Streptophyta</taxon>
        <taxon>Embryophyta</taxon>
        <taxon>Tracheophyta</taxon>
        <taxon>Spermatophyta</taxon>
        <taxon>Magnoliopsida</taxon>
        <taxon>Liliopsida</taxon>
        <taxon>Poales</taxon>
        <taxon>Poaceae</taxon>
        <taxon>BOP clade</taxon>
        <taxon>Oryzoideae</taxon>
        <taxon>Oryzeae</taxon>
        <taxon>Oryzinae</taxon>
        <taxon>Oryza</taxon>
    </lineage>
</organism>
<dbReference type="Gramene" id="OPUNC07G09300.1">
    <property type="protein sequence ID" value="OPUNC07G09300.1"/>
    <property type="gene ID" value="OPUNC07G09300"/>
</dbReference>
<evidence type="ECO:0000313" key="3">
    <source>
        <dbReference type="Proteomes" id="UP000026962"/>
    </source>
</evidence>
<protein>
    <submittedName>
        <fullName evidence="2">Uncharacterized protein</fullName>
    </submittedName>
</protein>
<dbReference type="AlphaFoldDB" id="A0A0E0LJB0"/>
<name>A0A0E0LJB0_ORYPU</name>
<keyword evidence="3" id="KW-1185">Reference proteome</keyword>
<accession>A0A0E0LJB0</accession>
<evidence type="ECO:0000313" key="2">
    <source>
        <dbReference type="EnsemblPlants" id="OPUNC07G09300.1"/>
    </source>
</evidence>
<evidence type="ECO:0000256" key="1">
    <source>
        <dbReference type="SAM" id="MobiDB-lite"/>
    </source>
</evidence>
<proteinExistence type="predicted"/>
<reference evidence="2" key="2">
    <citation type="submission" date="2018-05" db="EMBL/GenBank/DDBJ databases">
        <title>OpunRS2 (Oryza punctata Reference Sequence Version 2).</title>
        <authorList>
            <person name="Zhang J."/>
            <person name="Kudrna D."/>
            <person name="Lee S."/>
            <person name="Talag J."/>
            <person name="Welchert J."/>
            <person name="Wing R.A."/>
        </authorList>
    </citation>
    <scope>NUCLEOTIDE SEQUENCE [LARGE SCALE GENOMIC DNA]</scope>
</reference>